<reference evidence="15" key="1">
    <citation type="journal article" date="2020" name="Stud. Mycol.">
        <title>101 Dothideomycetes genomes: a test case for predicting lifestyles and emergence of pathogens.</title>
        <authorList>
            <person name="Haridas S."/>
            <person name="Albert R."/>
            <person name="Binder M."/>
            <person name="Bloem J."/>
            <person name="Labutti K."/>
            <person name="Salamov A."/>
            <person name="Andreopoulos B."/>
            <person name="Baker S."/>
            <person name="Barry K."/>
            <person name="Bills G."/>
            <person name="Bluhm B."/>
            <person name="Cannon C."/>
            <person name="Castanera R."/>
            <person name="Culley D."/>
            <person name="Daum C."/>
            <person name="Ezra D."/>
            <person name="Gonzalez J."/>
            <person name="Henrissat B."/>
            <person name="Kuo A."/>
            <person name="Liang C."/>
            <person name="Lipzen A."/>
            <person name="Lutzoni F."/>
            <person name="Magnuson J."/>
            <person name="Mondo S."/>
            <person name="Nolan M."/>
            <person name="Ohm R."/>
            <person name="Pangilinan J."/>
            <person name="Park H.-J."/>
            <person name="Ramirez L."/>
            <person name="Alfaro M."/>
            <person name="Sun H."/>
            <person name="Tritt A."/>
            <person name="Yoshinaga Y."/>
            <person name="Zwiers L.-H."/>
            <person name="Turgeon B."/>
            <person name="Goodwin S."/>
            <person name="Spatafora J."/>
            <person name="Crous P."/>
            <person name="Grigoriev I."/>
        </authorList>
    </citation>
    <scope>NUCLEOTIDE SEQUENCE</scope>
    <source>
        <strain evidence="15">CBS 116005</strain>
    </source>
</reference>
<evidence type="ECO:0000256" key="14">
    <source>
        <dbReference type="SAM" id="Phobius"/>
    </source>
</evidence>
<dbReference type="Pfam" id="PF03062">
    <property type="entry name" value="MBOAT"/>
    <property type="match status" value="1"/>
</dbReference>
<protein>
    <recommendedName>
        <fullName evidence="11">O-acyltransferase</fullName>
    </recommendedName>
</protein>
<evidence type="ECO:0000256" key="4">
    <source>
        <dbReference type="ARBA" id="ARBA00022679"/>
    </source>
</evidence>
<evidence type="ECO:0000256" key="7">
    <source>
        <dbReference type="ARBA" id="ARBA00022989"/>
    </source>
</evidence>
<feature type="transmembrane region" description="Helical" evidence="14">
    <location>
        <begin position="213"/>
        <end position="234"/>
    </location>
</feature>
<dbReference type="InterPro" id="IPR004299">
    <property type="entry name" value="MBOAT_fam"/>
</dbReference>
<evidence type="ECO:0000256" key="1">
    <source>
        <dbReference type="ARBA" id="ARBA00004477"/>
    </source>
</evidence>
<evidence type="ECO:0000313" key="16">
    <source>
        <dbReference type="Proteomes" id="UP000799436"/>
    </source>
</evidence>
<evidence type="ECO:0000256" key="11">
    <source>
        <dbReference type="PIRNR" id="PIRNR000439"/>
    </source>
</evidence>
<dbReference type="Proteomes" id="UP000799436">
    <property type="component" value="Unassembled WGS sequence"/>
</dbReference>
<feature type="region of interest" description="Disordered" evidence="13">
    <location>
        <begin position="25"/>
        <end position="47"/>
    </location>
</feature>
<keyword evidence="7 14" id="KW-1133">Transmembrane helix</keyword>
<dbReference type="GO" id="GO:0004144">
    <property type="term" value="F:diacylglycerol O-acyltransferase activity"/>
    <property type="evidence" value="ECO:0007669"/>
    <property type="project" value="TreeGrafter"/>
</dbReference>
<dbReference type="GO" id="GO:0005789">
    <property type="term" value="C:endoplasmic reticulum membrane"/>
    <property type="evidence" value="ECO:0007669"/>
    <property type="project" value="UniProtKB-SubCell"/>
</dbReference>
<evidence type="ECO:0000256" key="13">
    <source>
        <dbReference type="SAM" id="MobiDB-lite"/>
    </source>
</evidence>
<keyword evidence="8 11" id="KW-0472">Membrane</keyword>
<feature type="transmembrane region" description="Helical" evidence="14">
    <location>
        <begin position="84"/>
        <end position="103"/>
    </location>
</feature>
<comment type="pathway">
    <text evidence="2">Lipid metabolism.</text>
</comment>
<evidence type="ECO:0000256" key="9">
    <source>
        <dbReference type="ARBA" id="ARBA00023315"/>
    </source>
</evidence>
<name>A0A6G1L0F3_9PEZI</name>
<comment type="function">
    <text evidence="10">Sterol O-acyltransferase that catalyzes the formation of stery esters.</text>
</comment>
<feature type="transmembrane region" description="Helical" evidence="14">
    <location>
        <begin position="415"/>
        <end position="436"/>
    </location>
</feature>
<feature type="transmembrane region" description="Helical" evidence="14">
    <location>
        <begin position="185"/>
        <end position="207"/>
    </location>
</feature>
<accession>A0A6G1L0F3</accession>
<keyword evidence="4 11" id="KW-0808">Transferase</keyword>
<evidence type="ECO:0000256" key="5">
    <source>
        <dbReference type="ARBA" id="ARBA00022692"/>
    </source>
</evidence>
<dbReference type="OrthoDB" id="10039049at2759"/>
<evidence type="ECO:0000256" key="6">
    <source>
        <dbReference type="ARBA" id="ARBA00022824"/>
    </source>
</evidence>
<gene>
    <name evidence="15" type="ORF">EJ03DRAFT_330452</name>
</gene>
<feature type="transmembrane region" description="Helical" evidence="14">
    <location>
        <begin position="130"/>
        <end position="153"/>
    </location>
</feature>
<sequence length="529" mass="59843">MTVIKAMQQQQQNGYATATRFDPAPSSTIAPINSAPKRPRVKDTRSTKKYKHTFAVHQAPRTSCLTHNSVTSPSFPPTNAPNFFGFRNLMGLVLVASNLRLMIENFKKYGLLVTLSGSQVRRGDWQWFGFLYGVTPVFLFVAYAIEAAAAVYAKEKVGEKKKAEVRGEKGAATGAKRHLFSTWRVIAFCHGFNATLMLVIATYAVYYRIHNPGLATFAEIHAVIVWLKVCSYAFTNRDLRHAYVNTSSHDYADAGLPELYKSCPYPQNITLRNLSYFWWAPTLIYQPVYPMTDKRRWDFIAKRACESLLLCVVIFVACAQYAVPLLQNSLNDISTLHLSNILERVLKLSTISLVCWLAGFFALFQSFLNMLAEIMMFGDREFYSDWWNSSDLRAYWTSWNKPVTHFMKRHIYSPMVGRGVHPVAAQFITFTFSGILHELLIGVPTHNILGVAFMGMMLQIPLIFLTDPLIKMKGHNGKLAGNLIFWISFCFFGQPLAALIYFFAWQAKYGTDNRPQWPLGLGNANGASS</sequence>
<evidence type="ECO:0000256" key="10">
    <source>
        <dbReference type="ARBA" id="ARBA00023568"/>
    </source>
</evidence>
<evidence type="ECO:0000313" key="15">
    <source>
        <dbReference type="EMBL" id="KAF2766062.1"/>
    </source>
</evidence>
<keyword evidence="5 14" id="KW-0812">Transmembrane</keyword>
<feature type="transmembrane region" description="Helical" evidence="14">
    <location>
        <begin position="304"/>
        <end position="326"/>
    </location>
</feature>
<keyword evidence="6 11" id="KW-0256">Endoplasmic reticulum</keyword>
<dbReference type="EMBL" id="ML995878">
    <property type="protein sequence ID" value="KAF2766062.1"/>
    <property type="molecule type" value="Genomic_DNA"/>
</dbReference>
<feature type="transmembrane region" description="Helical" evidence="14">
    <location>
        <begin position="346"/>
        <end position="368"/>
    </location>
</feature>
<comment type="subcellular location">
    <subcellularLocation>
        <location evidence="1 11">Endoplasmic reticulum membrane</location>
        <topology evidence="1 11">Multi-pass membrane protein</topology>
    </subcellularLocation>
</comment>
<feature type="transmembrane region" description="Helical" evidence="14">
    <location>
        <begin position="448"/>
        <end position="470"/>
    </location>
</feature>
<evidence type="ECO:0000256" key="3">
    <source>
        <dbReference type="ARBA" id="ARBA00009010"/>
    </source>
</evidence>
<feature type="active site" evidence="12">
    <location>
        <position position="437"/>
    </location>
</feature>
<dbReference type="GO" id="GO:0019432">
    <property type="term" value="P:triglyceride biosynthetic process"/>
    <property type="evidence" value="ECO:0007669"/>
    <property type="project" value="TreeGrafter"/>
</dbReference>
<dbReference type="InterPro" id="IPR014371">
    <property type="entry name" value="Oat_ACAT_DAG_ARE"/>
</dbReference>
<evidence type="ECO:0000256" key="2">
    <source>
        <dbReference type="ARBA" id="ARBA00005189"/>
    </source>
</evidence>
<keyword evidence="16" id="KW-1185">Reference proteome</keyword>
<dbReference type="PANTHER" id="PTHR10408">
    <property type="entry name" value="STEROL O-ACYLTRANSFERASE"/>
    <property type="match status" value="1"/>
</dbReference>
<dbReference type="AlphaFoldDB" id="A0A6G1L0F3"/>
<evidence type="ECO:0000256" key="8">
    <source>
        <dbReference type="ARBA" id="ARBA00023136"/>
    </source>
</evidence>
<evidence type="ECO:0000256" key="12">
    <source>
        <dbReference type="PIRSR" id="PIRSR000439-1"/>
    </source>
</evidence>
<proteinExistence type="inferred from homology"/>
<feature type="transmembrane region" description="Helical" evidence="14">
    <location>
        <begin position="482"/>
        <end position="504"/>
    </location>
</feature>
<dbReference type="PANTHER" id="PTHR10408:SF7">
    <property type="entry name" value="DIACYLGLYCEROL O-ACYLTRANSFERASE 1"/>
    <property type="match status" value="1"/>
</dbReference>
<keyword evidence="9 11" id="KW-0012">Acyltransferase</keyword>
<dbReference type="PIRSF" id="PIRSF000439">
    <property type="entry name" value="Oat_ACAT_DAG_ARE"/>
    <property type="match status" value="1"/>
</dbReference>
<comment type="similarity">
    <text evidence="3 11">Belongs to the membrane-bound acyltransferase family. Sterol o-acyltransferase subfamily.</text>
</comment>
<organism evidence="15 16">
    <name type="scientific">Teratosphaeria nubilosa</name>
    <dbReference type="NCBI Taxonomy" id="161662"/>
    <lineage>
        <taxon>Eukaryota</taxon>
        <taxon>Fungi</taxon>
        <taxon>Dikarya</taxon>
        <taxon>Ascomycota</taxon>
        <taxon>Pezizomycotina</taxon>
        <taxon>Dothideomycetes</taxon>
        <taxon>Dothideomycetidae</taxon>
        <taxon>Mycosphaerellales</taxon>
        <taxon>Teratosphaeriaceae</taxon>
        <taxon>Teratosphaeria</taxon>
    </lineage>
</organism>